<reference evidence="1 2" key="1">
    <citation type="submission" date="2019-09" db="EMBL/GenBank/DDBJ databases">
        <authorList>
            <person name="Chandra G."/>
            <person name="Truman W A."/>
        </authorList>
    </citation>
    <scope>NUCLEOTIDE SEQUENCE [LARGE SCALE GENOMIC DNA]</scope>
    <source>
        <strain evidence="1">PS870</strain>
    </source>
</reference>
<accession>A0A5E7H3V1</accession>
<dbReference type="EMBL" id="CABVIK010000002">
    <property type="protein sequence ID" value="VVO55463.1"/>
    <property type="molecule type" value="Genomic_DNA"/>
</dbReference>
<evidence type="ECO:0000313" key="2">
    <source>
        <dbReference type="Proteomes" id="UP000349468"/>
    </source>
</evidence>
<organism evidence="1 2">
    <name type="scientific">Pseudomonas fluorescens</name>
    <dbReference type="NCBI Taxonomy" id="294"/>
    <lineage>
        <taxon>Bacteria</taxon>
        <taxon>Pseudomonadati</taxon>
        <taxon>Pseudomonadota</taxon>
        <taxon>Gammaproteobacteria</taxon>
        <taxon>Pseudomonadales</taxon>
        <taxon>Pseudomonadaceae</taxon>
        <taxon>Pseudomonas</taxon>
    </lineage>
</organism>
<protein>
    <recommendedName>
        <fullName evidence="3">Lipoprotein</fullName>
    </recommendedName>
</protein>
<name>A0A5E7H3V1_PSEFL</name>
<evidence type="ECO:0008006" key="3">
    <source>
        <dbReference type="Google" id="ProtNLM"/>
    </source>
</evidence>
<gene>
    <name evidence="1" type="ORF">PS870_00513</name>
</gene>
<dbReference type="PROSITE" id="PS51257">
    <property type="entry name" value="PROKAR_LIPOPROTEIN"/>
    <property type="match status" value="1"/>
</dbReference>
<sequence>MKKILIAILILISGCDDVSNSTETPMTNQSEIIEIELLSSIKNITKNTPIPFTESCMPQVNICWYKIQKSANDTDLPTINVKNNGSILSLEQAVNITVALDKDTTENIENLNVILRGLPKGSTHEQYRDLIFSLIDKIKKSGWSHFYFPEDPRISGSQAGKISSPDEVFGRYVSSHPWLDPDYQLDLKRWLQIGSFYRWYFYKDGIYLNLKAWKQNDSEAPTEKATYLITLDFQSESEFWLDGITDKKERQHWKELLPGRLNAYHKTRLELEEKARAAGIEIDESYQDPLIHALNN</sequence>
<dbReference type="Proteomes" id="UP000349468">
    <property type="component" value="Unassembled WGS sequence"/>
</dbReference>
<dbReference type="AlphaFoldDB" id="A0A5E7H3V1"/>
<proteinExistence type="predicted"/>
<evidence type="ECO:0000313" key="1">
    <source>
        <dbReference type="EMBL" id="VVO55463.1"/>
    </source>
</evidence>